<dbReference type="PANTHER" id="PTHR35205:SF1">
    <property type="entry name" value="ZU5 DOMAIN-CONTAINING PROTEIN"/>
    <property type="match status" value="1"/>
</dbReference>
<accession>A0ABR1UK98</accession>
<dbReference type="InterPro" id="IPR011990">
    <property type="entry name" value="TPR-like_helical_dom_sf"/>
</dbReference>
<proteinExistence type="predicted"/>
<dbReference type="SUPFAM" id="SSF48452">
    <property type="entry name" value="TPR-like"/>
    <property type="match status" value="2"/>
</dbReference>
<sequence length="1145" mass="127565">MSDTSAHGRFSGNISVLFLVVFHGLHTLGLPRLPSTWPKSLLDLCPENTRIIDHDADLRIEDKFKWGDVQIKTNDVTNALRSWVDDEVKHGHDDRVFVFVGIGMAGYIVKHTLFRFSQESRLRRCLDRVQGLVFFGTPNFTESNECTALTLSGILRYETGSTGRWPSNITKPDLSHLVQSAYRFDELKLGCHIMTCFEKIPIKTRKFGVSRQIAMVDRNLAVIPAARSRLVEIDTKLSSLLESTDCVVHRHISDFFGEVYNASRASIGDTSKKPDAAESPSVPGNTSISPPDPFAILGTGSSERTLVPSLPIRAQTSALPYKTPEPSIIHSPSYKSFPSCGSPDSSAKLSSRQNLSSNSGVRSSMSPLSLSSESSYVFLPGANESKKRRAIRAPVEWVQAGSRRQPNPAFCGRSDVVASMKQSLLDSESKSILRPNVFVLCGPAGVGKTQTALHFFHSMKPEFDIRFWIQGDSTDGLFAAYREISVRLGLETRDDSQDAVLTRELVKGWFTEPYEHFKDNTGRLLKWLVVIDNADNPDDVLDFWPYDGQGSIIITSRNRGSMTQNYFSESGSELASMTVDDAARLLQSLLENGNRPKETFEMLQTVVVKLECWPLAIAQMAGIISRRNLPLATFVEIYDCRENRSKYQSQKFGKMDGYSLTLAAAWALEDMSPGAARLLSVISLFTPASIPQEILTTTPERAKLVSYPLNAGDFYSEIEKIESCSIIAHRTGLYSEDPIEISIHPLIQEVVRGQLLHSKESIVATFNAAVGLMTGVWPFETLPFYGFHDFDKIQRRDCCERLLPQVTQLVQFYLTLDGPARNECTTEDLLNLMSEIGWYQYQRLRMDDSLAYVQLTLRILDEYPGDYAQIRAGNLGTWGNVALKINQADVALEKNLEALEIRKNTLATTGVVNSQIAASYTETAFAMIANGLFSEAEELIETSISLRKQMPKFSRLQLCSPLYYKAILYNHKGDYVQAAAYASEALRDREIAYGPDDHENKRAGLLLTCLGNIYTSQGLEEQGFVYHQRALAQLLATGGEDDLDTAIAYYKLTIHYLRLGSLDLAASLVNGAIRTFRASRFHHGELARALFLQARICQELGDAGLAAASLEECMAIRRQLVEDDSRPVEQLTETDFDGLVAIGRR</sequence>
<protein>
    <recommendedName>
        <fullName evidence="3">DUF7779 domain-containing protein</fullName>
    </recommendedName>
</protein>
<comment type="caution">
    <text evidence="4">The sequence shown here is derived from an EMBL/GenBank/DDBJ whole genome shotgun (WGS) entry which is preliminary data.</text>
</comment>
<dbReference type="EMBL" id="JAQQWM010000006">
    <property type="protein sequence ID" value="KAK8059319.1"/>
    <property type="molecule type" value="Genomic_DNA"/>
</dbReference>
<gene>
    <name evidence="4" type="ORF">PG996_009249</name>
</gene>
<keyword evidence="5" id="KW-1185">Reference proteome</keyword>
<dbReference type="InterPro" id="IPR027417">
    <property type="entry name" value="P-loop_NTPase"/>
</dbReference>
<feature type="signal peptide" evidence="2">
    <location>
        <begin position="1"/>
        <end position="27"/>
    </location>
</feature>
<evidence type="ECO:0000256" key="2">
    <source>
        <dbReference type="SAM" id="SignalP"/>
    </source>
</evidence>
<feature type="region of interest" description="Disordered" evidence="1">
    <location>
        <begin position="267"/>
        <end position="294"/>
    </location>
</feature>
<feature type="domain" description="DUF7779" evidence="3">
    <location>
        <begin position="666"/>
        <end position="757"/>
    </location>
</feature>
<feature type="region of interest" description="Disordered" evidence="1">
    <location>
        <begin position="332"/>
        <end position="368"/>
    </location>
</feature>
<dbReference type="Pfam" id="PF25000">
    <property type="entry name" value="DUF7779"/>
    <property type="match status" value="1"/>
</dbReference>
<evidence type="ECO:0000313" key="4">
    <source>
        <dbReference type="EMBL" id="KAK8059319.1"/>
    </source>
</evidence>
<evidence type="ECO:0000259" key="3">
    <source>
        <dbReference type="Pfam" id="PF25000"/>
    </source>
</evidence>
<feature type="compositionally biased region" description="Low complexity" evidence="1">
    <location>
        <begin position="359"/>
        <end position="368"/>
    </location>
</feature>
<dbReference type="Proteomes" id="UP001446871">
    <property type="component" value="Unassembled WGS sequence"/>
</dbReference>
<feature type="compositionally biased region" description="Polar residues" evidence="1">
    <location>
        <begin position="342"/>
        <end position="358"/>
    </location>
</feature>
<dbReference type="PANTHER" id="PTHR35205">
    <property type="entry name" value="NB-ARC AND TPR DOMAIN PROTEIN"/>
    <property type="match status" value="1"/>
</dbReference>
<dbReference type="InterPro" id="IPR056681">
    <property type="entry name" value="DUF7779"/>
</dbReference>
<evidence type="ECO:0000256" key="1">
    <source>
        <dbReference type="SAM" id="MobiDB-lite"/>
    </source>
</evidence>
<name>A0ABR1UK98_9PEZI</name>
<reference evidence="4 5" key="1">
    <citation type="submission" date="2023-01" db="EMBL/GenBank/DDBJ databases">
        <title>Analysis of 21 Apiospora genomes using comparative genomics revels a genus with tremendous synthesis potential of carbohydrate active enzymes and secondary metabolites.</title>
        <authorList>
            <person name="Sorensen T."/>
        </authorList>
    </citation>
    <scope>NUCLEOTIDE SEQUENCE [LARGE SCALE GENOMIC DNA]</scope>
    <source>
        <strain evidence="4 5">CBS 83171</strain>
    </source>
</reference>
<dbReference type="Gene3D" id="1.25.40.10">
    <property type="entry name" value="Tetratricopeptide repeat domain"/>
    <property type="match status" value="2"/>
</dbReference>
<organism evidence="4 5">
    <name type="scientific">Apiospora saccharicola</name>
    <dbReference type="NCBI Taxonomy" id="335842"/>
    <lineage>
        <taxon>Eukaryota</taxon>
        <taxon>Fungi</taxon>
        <taxon>Dikarya</taxon>
        <taxon>Ascomycota</taxon>
        <taxon>Pezizomycotina</taxon>
        <taxon>Sordariomycetes</taxon>
        <taxon>Xylariomycetidae</taxon>
        <taxon>Amphisphaeriales</taxon>
        <taxon>Apiosporaceae</taxon>
        <taxon>Apiospora</taxon>
    </lineage>
</organism>
<dbReference type="SUPFAM" id="SSF52540">
    <property type="entry name" value="P-loop containing nucleoside triphosphate hydrolases"/>
    <property type="match status" value="1"/>
</dbReference>
<keyword evidence="2" id="KW-0732">Signal</keyword>
<feature type="chain" id="PRO_5046424544" description="DUF7779 domain-containing protein" evidence="2">
    <location>
        <begin position="28"/>
        <end position="1145"/>
    </location>
</feature>
<dbReference type="Gene3D" id="3.40.50.300">
    <property type="entry name" value="P-loop containing nucleotide triphosphate hydrolases"/>
    <property type="match status" value="1"/>
</dbReference>
<evidence type="ECO:0000313" key="5">
    <source>
        <dbReference type="Proteomes" id="UP001446871"/>
    </source>
</evidence>